<protein>
    <submittedName>
        <fullName evidence="4">Response regulator</fullName>
    </submittedName>
</protein>
<evidence type="ECO:0000313" key="5">
    <source>
        <dbReference type="Proteomes" id="UP000461730"/>
    </source>
</evidence>
<feature type="domain" description="Response regulatory" evidence="2">
    <location>
        <begin position="2"/>
        <end position="115"/>
    </location>
</feature>
<evidence type="ECO:0000259" key="3">
    <source>
        <dbReference type="PROSITE" id="PS50930"/>
    </source>
</evidence>
<keyword evidence="5" id="KW-1185">Reference proteome</keyword>
<dbReference type="InterPro" id="IPR001789">
    <property type="entry name" value="Sig_transdc_resp-reg_receiver"/>
</dbReference>
<feature type="modified residue" description="4-aspartylphosphate" evidence="1">
    <location>
        <position position="55"/>
    </location>
</feature>
<dbReference type="PANTHER" id="PTHR37299:SF1">
    <property type="entry name" value="STAGE 0 SPORULATION PROTEIN A HOMOLOG"/>
    <property type="match status" value="1"/>
</dbReference>
<organism evidence="4 5">
    <name type="scientific">Chitinophaga tropicalis</name>
    <dbReference type="NCBI Taxonomy" id="2683588"/>
    <lineage>
        <taxon>Bacteria</taxon>
        <taxon>Pseudomonadati</taxon>
        <taxon>Bacteroidota</taxon>
        <taxon>Chitinophagia</taxon>
        <taxon>Chitinophagales</taxon>
        <taxon>Chitinophagaceae</taxon>
        <taxon>Chitinophaga</taxon>
    </lineage>
</organism>
<dbReference type="Proteomes" id="UP000461730">
    <property type="component" value="Unassembled WGS sequence"/>
</dbReference>
<gene>
    <name evidence="4" type="ORF">GO493_14540</name>
</gene>
<dbReference type="Pfam" id="PF00072">
    <property type="entry name" value="Response_reg"/>
    <property type="match status" value="1"/>
</dbReference>
<dbReference type="SMART" id="SM00448">
    <property type="entry name" value="REC"/>
    <property type="match status" value="1"/>
</dbReference>
<dbReference type="PROSITE" id="PS50110">
    <property type="entry name" value="RESPONSE_REGULATORY"/>
    <property type="match status" value="1"/>
</dbReference>
<dbReference type="GO" id="GO:0000156">
    <property type="term" value="F:phosphorelay response regulator activity"/>
    <property type="evidence" value="ECO:0007669"/>
    <property type="project" value="InterPro"/>
</dbReference>
<evidence type="ECO:0000256" key="1">
    <source>
        <dbReference type="PROSITE-ProRule" id="PRU00169"/>
    </source>
</evidence>
<evidence type="ECO:0000259" key="2">
    <source>
        <dbReference type="PROSITE" id="PS50110"/>
    </source>
</evidence>
<dbReference type="Pfam" id="PF04397">
    <property type="entry name" value="LytTR"/>
    <property type="match status" value="1"/>
</dbReference>
<accession>A0A7K1U541</accession>
<dbReference type="PROSITE" id="PS50930">
    <property type="entry name" value="HTH_LYTTR"/>
    <property type="match status" value="1"/>
</dbReference>
<reference evidence="4 5" key="1">
    <citation type="submission" date="2019-12" db="EMBL/GenBank/DDBJ databases">
        <title>Chitinophaga sp. strain ysch24 (GDMCC 1.1355), whole genome shotgun sequence.</title>
        <authorList>
            <person name="Zhang X."/>
        </authorList>
    </citation>
    <scope>NUCLEOTIDE SEQUENCE [LARGE SCALE GENOMIC DNA]</scope>
    <source>
        <strain evidence="5">ysch24</strain>
    </source>
</reference>
<name>A0A7K1U541_9BACT</name>
<dbReference type="RefSeq" id="WP_157306930.1">
    <property type="nucleotide sequence ID" value="NZ_WRXN01000005.1"/>
</dbReference>
<dbReference type="SUPFAM" id="SSF52172">
    <property type="entry name" value="CheY-like"/>
    <property type="match status" value="1"/>
</dbReference>
<dbReference type="InterPro" id="IPR046947">
    <property type="entry name" value="LytR-like"/>
</dbReference>
<dbReference type="PANTHER" id="PTHR37299">
    <property type="entry name" value="TRANSCRIPTIONAL REGULATOR-RELATED"/>
    <property type="match status" value="1"/>
</dbReference>
<keyword evidence="1" id="KW-0597">Phosphoprotein</keyword>
<dbReference type="SMART" id="SM00850">
    <property type="entry name" value="LytTR"/>
    <property type="match status" value="1"/>
</dbReference>
<feature type="domain" description="HTH LytTR-type" evidence="3">
    <location>
        <begin position="145"/>
        <end position="252"/>
    </location>
</feature>
<sequence>MKVIIIEDEPKTAKELKKMLSGIDQDIAIANILPSVNTAIKWFRENPAPDLVFSDIQLGDGLCFDIFREVQVNVPVIFCTAYDEYAVQAFESNSIDYLLKPIEENMLERSLRKFQRIREHYSSAAYTNSFNKVLTQIENNYKQSILVHYREKIIPVKTTDIYFIHVGEGSVILRTFDKQEYVIHYTIDQLEGMLHKQQFFRANRQFIINRDIIRGVEHYFNRRLLIDTICPTPEKIIISRLKSQDFLRWLES</sequence>
<evidence type="ECO:0000313" key="4">
    <source>
        <dbReference type="EMBL" id="MVT09484.1"/>
    </source>
</evidence>
<comment type="caution">
    <text evidence="4">The sequence shown here is derived from an EMBL/GenBank/DDBJ whole genome shotgun (WGS) entry which is preliminary data.</text>
</comment>
<dbReference type="InterPro" id="IPR011006">
    <property type="entry name" value="CheY-like_superfamily"/>
</dbReference>
<dbReference type="GO" id="GO:0003677">
    <property type="term" value="F:DNA binding"/>
    <property type="evidence" value="ECO:0007669"/>
    <property type="project" value="InterPro"/>
</dbReference>
<dbReference type="EMBL" id="WRXN01000005">
    <property type="protein sequence ID" value="MVT09484.1"/>
    <property type="molecule type" value="Genomic_DNA"/>
</dbReference>
<proteinExistence type="predicted"/>
<dbReference type="Gene3D" id="2.40.50.1020">
    <property type="entry name" value="LytTr DNA-binding domain"/>
    <property type="match status" value="1"/>
</dbReference>
<dbReference type="InterPro" id="IPR007492">
    <property type="entry name" value="LytTR_DNA-bd_dom"/>
</dbReference>
<dbReference type="AlphaFoldDB" id="A0A7K1U541"/>
<dbReference type="Gene3D" id="3.40.50.2300">
    <property type="match status" value="1"/>
</dbReference>